<reference evidence="1" key="2">
    <citation type="journal article" date="2015" name="Fish Shellfish Immunol.">
        <title>Early steps in the European eel (Anguilla anguilla)-Vibrio vulnificus interaction in the gills: Role of the RtxA13 toxin.</title>
        <authorList>
            <person name="Callol A."/>
            <person name="Pajuelo D."/>
            <person name="Ebbesson L."/>
            <person name="Teles M."/>
            <person name="MacKenzie S."/>
            <person name="Amaro C."/>
        </authorList>
    </citation>
    <scope>NUCLEOTIDE SEQUENCE</scope>
</reference>
<evidence type="ECO:0000313" key="1">
    <source>
        <dbReference type="EMBL" id="JAH82981.1"/>
    </source>
</evidence>
<dbReference type="EMBL" id="GBXM01025596">
    <property type="protein sequence ID" value="JAH82981.1"/>
    <property type="molecule type" value="Transcribed_RNA"/>
</dbReference>
<accession>A0A0E9VY52</accession>
<organism evidence="1">
    <name type="scientific">Anguilla anguilla</name>
    <name type="common">European freshwater eel</name>
    <name type="synonym">Muraena anguilla</name>
    <dbReference type="NCBI Taxonomy" id="7936"/>
    <lineage>
        <taxon>Eukaryota</taxon>
        <taxon>Metazoa</taxon>
        <taxon>Chordata</taxon>
        <taxon>Craniata</taxon>
        <taxon>Vertebrata</taxon>
        <taxon>Euteleostomi</taxon>
        <taxon>Actinopterygii</taxon>
        <taxon>Neopterygii</taxon>
        <taxon>Teleostei</taxon>
        <taxon>Anguilliformes</taxon>
        <taxon>Anguillidae</taxon>
        <taxon>Anguilla</taxon>
    </lineage>
</organism>
<name>A0A0E9VY52_ANGAN</name>
<dbReference type="AlphaFoldDB" id="A0A0E9VY52"/>
<proteinExistence type="predicted"/>
<protein>
    <submittedName>
        <fullName evidence="1">Uncharacterized protein</fullName>
    </submittedName>
</protein>
<sequence>MMHLGHHHIPPYVSAVQGGRIFIYF</sequence>
<reference evidence="1" key="1">
    <citation type="submission" date="2014-11" db="EMBL/GenBank/DDBJ databases">
        <authorList>
            <person name="Amaro Gonzalez C."/>
        </authorList>
    </citation>
    <scope>NUCLEOTIDE SEQUENCE</scope>
</reference>